<dbReference type="PATRIC" id="fig|314722.6.peg.1531"/>
<evidence type="ECO:0000313" key="1">
    <source>
        <dbReference type="EMBL" id="AKC88247.1"/>
    </source>
</evidence>
<name>A0A0E3Z430_9GAMM</name>
<accession>A0A0E3Z430</accession>
<sequence>MSDSKSQPMDPAVVDKLLDGLSNDDDFRALFTKDPRAALEKVGHKVGSTDQLLCAQVTTLAPKEEIAEARKALHAYLTDRNAAAMTIIFNFEAGKVESSLPKA</sequence>
<dbReference type="NCBIfam" id="TIGR04509">
    <property type="entry name" value="mod_pep_NH_fam"/>
    <property type="match status" value="1"/>
</dbReference>
<dbReference type="EMBL" id="CP011144">
    <property type="protein sequence ID" value="AKC88247.1"/>
    <property type="molecule type" value="Genomic_DNA"/>
</dbReference>
<reference evidence="1 2" key="1">
    <citation type="journal article" date="2015" name="Genome Announc.">
        <title>Complete Genome Sequence of Pseudoxanthomonas suwonensis Strain J1, a Cellulose-Degrading Bacterium Isolated from Leaf- and Wood-Enriched Soil.</title>
        <authorList>
            <person name="Hou L."/>
            <person name="Jiang J."/>
            <person name="Xu Z."/>
            <person name="Zhou Y."/>
            <person name="Leung F.C."/>
        </authorList>
    </citation>
    <scope>NUCLEOTIDE SEQUENCE [LARGE SCALE GENOMIC DNA]</scope>
    <source>
        <strain evidence="1 2">J1</strain>
    </source>
</reference>
<proteinExistence type="predicted"/>
<dbReference type="Proteomes" id="UP000033067">
    <property type="component" value="Chromosome"/>
</dbReference>
<keyword evidence="2" id="KW-1185">Reference proteome</keyword>
<dbReference type="KEGG" id="psuw:WQ53_07150"/>
<evidence type="ECO:0000313" key="2">
    <source>
        <dbReference type="Proteomes" id="UP000033067"/>
    </source>
</evidence>
<organism evidence="1 2">
    <name type="scientific">Pseudoxanthomonas suwonensis</name>
    <dbReference type="NCBI Taxonomy" id="314722"/>
    <lineage>
        <taxon>Bacteria</taxon>
        <taxon>Pseudomonadati</taxon>
        <taxon>Pseudomonadota</taxon>
        <taxon>Gammaproteobacteria</taxon>
        <taxon>Lysobacterales</taxon>
        <taxon>Lysobacteraceae</taxon>
        <taxon>Pseudoxanthomonas</taxon>
    </lineage>
</organism>
<dbReference type="InterPro" id="IPR030976">
    <property type="entry name" value="Mod_pep_NH_fam"/>
</dbReference>
<gene>
    <name evidence="1" type="ORF">WQ53_07150</name>
</gene>
<dbReference type="AlphaFoldDB" id="A0A0E3Z430"/>
<protein>
    <submittedName>
        <fullName evidence="1">Uncharacterized protein</fullName>
    </submittedName>
</protein>